<organism evidence="2 3">
    <name type="scientific">Anaeramoeba flamelloides</name>
    <dbReference type="NCBI Taxonomy" id="1746091"/>
    <lineage>
        <taxon>Eukaryota</taxon>
        <taxon>Metamonada</taxon>
        <taxon>Anaeramoebidae</taxon>
        <taxon>Anaeramoeba</taxon>
    </lineage>
</organism>
<dbReference type="InterPro" id="IPR002477">
    <property type="entry name" value="Peptidoglycan-bd-like"/>
</dbReference>
<dbReference type="InterPro" id="IPR036366">
    <property type="entry name" value="PGBDSf"/>
</dbReference>
<reference evidence="2" key="1">
    <citation type="submission" date="2022-08" db="EMBL/GenBank/DDBJ databases">
        <title>Novel sulfate-reducing endosymbionts in the free-living metamonad Anaeramoeba.</title>
        <authorList>
            <person name="Jerlstrom-Hultqvist J."/>
            <person name="Cepicka I."/>
            <person name="Gallot-Lavallee L."/>
            <person name="Salas-Leiva D."/>
            <person name="Curtis B.A."/>
            <person name="Zahonova K."/>
            <person name="Pipaliya S."/>
            <person name="Dacks J."/>
            <person name="Roger A.J."/>
        </authorList>
    </citation>
    <scope>NUCLEOTIDE SEQUENCE</scope>
    <source>
        <strain evidence="2">Schooner1</strain>
    </source>
</reference>
<evidence type="ECO:0000313" key="2">
    <source>
        <dbReference type="EMBL" id="KAJ6254859.1"/>
    </source>
</evidence>
<sequence length="277" mass="30961">MKSVLKETMPLPFKRELYYSSIDLMEGNDVYIAQHFLLRSKYVTKFKASKVYDLSTKNAVEEFQSGNSLSVNGILDSLTASLLIKLHLKDGYKDDEKFPEGYLFKILISVYSDRTIPTTAYLIGPNNTNLFKFDALTQGKGPKGGYNSFTTYGNTPTGMYEIDLNSVAKNTLDFGSYPMVRLVKGLRGNAAISTPDTSKKDNIRSGLLIHCGEKDHWKKGVIPPSLGCIHSWGRAVKRVSEILTNDLGVKINKNLYGRIVPYPFKPQGILSLQLIEN</sequence>
<dbReference type="EMBL" id="JAOAOG010000016">
    <property type="protein sequence ID" value="KAJ6254859.1"/>
    <property type="molecule type" value="Genomic_DNA"/>
</dbReference>
<evidence type="ECO:0000259" key="1">
    <source>
        <dbReference type="Pfam" id="PF01471"/>
    </source>
</evidence>
<keyword evidence="3" id="KW-1185">Reference proteome</keyword>
<dbReference type="InterPro" id="IPR036365">
    <property type="entry name" value="PGBD-like_sf"/>
</dbReference>
<name>A0ABQ8ZDC0_9EUKA</name>
<feature type="domain" description="Peptidoglycan binding-like" evidence="1">
    <location>
        <begin position="27"/>
        <end position="82"/>
    </location>
</feature>
<protein>
    <recommendedName>
        <fullName evidence="1">Peptidoglycan binding-like domain-containing protein</fullName>
    </recommendedName>
</protein>
<comment type="caution">
    <text evidence="2">The sequence shown here is derived from an EMBL/GenBank/DDBJ whole genome shotgun (WGS) entry which is preliminary data.</text>
</comment>
<proteinExistence type="predicted"/>
<dbReference type="SUPFAM" id="SSF47090">
    <property type="entry name" value="PGBD-like"/>
    <property type="match status" value="1"/>
</dbReference>
<accession>A0ABQ8ZDC0</accession>
<evidence type="ECO:0000313" key="3">
    <source>
        <dbReference type="Proteomes" id="UP001150062"/>
    </source>
</evidence>
<dbReference type="Gene3D" id="1.10.101.10">
    <property type="entry name" value="PGBD-like superfamily/PGBD"/>
    <property type="match status" value="1"/>
</dbReference>
<dbReference type="Proteomes" id="UP001150062">
    <property type="component" value="Unassembled WGS sequence"/>
</dbReference>
<dbReference type="Pfam" id="PF01471">
    <property type="entry name" value="PG_binding_1"/>
    <property type="match status" value="1"/>
</dbReference>
<gene>
    <name evidence="2" type="ORF">M0813_11906</name>
</gene>